<protein>
    <submittedName>
        <fullName evidence="1">ATP/GTP-binding protein</fullName>
    </submittedName>
</protein>
<proteinExistence type="predicted"/>
<gene>
    <name evidence="1" type="ORF">SO3561_10288</name>
</gene>
<dbReference type="Proteomes" id="UP000217446">
    <property type="component" value="Unassembled WGS sequence"/>
</dbReference>
<dbReference type="RefSeq" id="WP_067385679.1">
    <property type="nucleotide sequence ID" value="NZ_BDQI01000062.1"/>
</dbReference>
<organism evidence="1 2">
    <name type="scientific">Streptomyces olivochromogenes</name>
    <dbReference type="NCBI Taxonomy" id="1963"/>
    <lineage>
        <taxon>Bacteria</taxon>
        <taxon>Bacillati</taxon>
        <taxon>Actinomycetota</taxon>
        <taxon>Actinomycetes</taxon>
        <taxon>Kitasatosporales</taxon>
        <taxon>Streptomycetaceae</taxon>
        <taxon>Streptomyces</taxon>
    </lineage>
</organism>
<reference evidence="2" key="1">
    <citation type="submission" date="2017-05" db="EMBL/GenBank/DDBJ databases">
        <title>Streptomyces olivochromogenes NBRC 3561 whole genome shotgun sequence.</title>
        <authorList>
            <person name="Dohra H."/>
            <person name="Kodani S."/>
        </authorList>
    </citation>
    <scope>NUCLEOTIDE SEQUENCE [LARGE SCALE GENOMIC DNA]</scope>
    <source>
        <strain evidence="2">NBRC 3561</strain>
    </source>
</reference>
<comment type="caution">
    <text evidence="1">The sequence shown here is derived from an EMBL/GenBank/DDBJ whole genome shotgun (WGS) entry which is preliminary data.</text>
</comment>
<sequence>MSVPGNGSAEPGVAHRLRRYLTRFEPAVTRFFLLGIFTVGLTAQFVKPLGDALEDKTFLGGALLSLVAYVLYDAVQDLAASLRLPERSQVGSRELGRFVDEAFRARTVEITFLGYTGETIVGPLYRRLEDLLDDPGPTRRVCIRMLVPDFGQPMTVPSRVGPNGEPLDDSELRRSQERRCQGFDEALSVLAERLNRLGRVTVESEFRLYPGIPRDKICILNRELVLHGLYDVLARLILRSSGPEYYDPKGHRADLNVWSAKDTDTTRVAVATWNQHLDGLWSLATVPPWRRVTAT</sequence>
<dbReference type="AlphaFoldDB" id="A0A286PGN4"/>
<keyword evidence="2" id="KW-1185">Reference proteome</keyword>
<dbReference type="STRING" id="1963.AQJ27_50380"/>
<accession>A0A286PGN4</accession>
<dbReference type="EMBL" id="BDQI01000062">
    <property type="protein sequence ID" value="GAX58713.1"/>
    <property type="molecule type" value="Genomic_DNA"/>
</dbReference>
<evidence type="ECO:0000313" key="2">
    <source>
        <dbReference type="Proteomes" id="UP000217446"/>
    </source>
</evidence>
<evidence type="ECO:0000313" key="1">
    <source>
        <dbReference type="EMBL" id="GAX58713.1"/>
    </source>
</evidence>
<name>A0A286PGN4_STROL</name>